<sequence length="454" mass="51593">MPEGITGRYTAGYSPLNKLRGDLTGTKLMFTAYKEMLSPKGVFDAVGVNRALARITEGALIHEDVNRGAEIVSKMPNLEQIDLALPWMEWFDFSNVVLESTEDSTDFIIFNSLDSLTDGCLRPCSFCCDMNGLSRVKVDPFPVALYKAIYHDKMGFVFSGWRRGDPMRNLLDPFFKISLYGILKIMLGINPKFKFGRYQTSGYDLDEKHAQETFKGIGSLTFCEEEYKRFQALVSLSFHLALSNHDVIGEIFNNCTISDDFIRWYALRNSAVIDELGRNLTGISLKFLREDLTDVAGLDKFYEESCSHLKADNAVLKEYNRATIKAFCMTLKLLEVKRDEIERVHGFLLENIGKSKETLVNFRDKSVHLSTSWIFGAAKKDRGSDFYNRLALADKSDGSCLKIDRGTIHRGADRPYPVVEQRDSGRVMVRSIHGNRRELLIDSTLDELWPLSEH</sequence>
<name>A0A1F4S8R0_UNCSA</name>
<proteinExistence type="predicted"/>
<comment type="caution">
    <text evidence="1">The sequence shown here is derived from an EMBL/GenBank/DDBJ whole genome shotgun (WGS) entry which is preliminary data.</text>
</comment>
<evidence type="ECO:0000313" key="2">
    <source>
        <dbReference type="Proteomes" id="UP000177905"/>
    </source>
</evidence>
<protein>
    <submittedName>
        <fullName evidence="1">Uncharacterized protein</fullName>
    </submittedName>
</protein>
<organism evidence="1 2">
    <name type="scientific">candidate division WOR-1 bacterium RIFOXYB2_FULL_36_35</name>
    <dbReference type="NCBI Taxonomy" id="1802578"/>
    <lineage>
        <taxon>Bacteria</taxon>
        <taxon>Bacillati</taxon>
        <taxon>Saganbacteria</taxon>
    </lineage>
</organism>
<reference evidence="1 2" key="1">
    <citation type="journal article" date="2016" name="Nat. Commun.">
        <title>Thousands of microbial genomes shed light on interconnected biogeochemical processes in an aquifer system.</title>
        <authorList>
            <person name="Anantharaman K."/>
            <person name="Brown C.T."/>
            <person name="Hug L.A."/>
            <person name="Sharon I."/>
            <person name="Castelle C.J."/>
            <person name="Probst A.J."/>
            <person name="Thomas B.C."/>
            <person name="Singh A."/>
            <person name="Wilkins M.J."/>
            <person name="Karaoz U."/>
            <person name="Brodie E.L."/>
            <person name="Williams K.H."/>
            <person name="Hubbard S.S."/>
            <person name="Banfield J.F."/>
        </authorList>
    </citation>
    <scope>NUCLEOTIDE SEQUENCE [LARGE SCALE GENOMIC DNA]</scope>
</reference>
<evidence type="ECO:0000313" key="1">
    <source>
        <dbReference type="EMBL" id="OGC16816.1"/>
    </source>
</evidence>
<gene>
    <name evidence="1" type="ORF">A2290_08025</name>
</gene>
<dbReference type="EMBL" id="MEUA01000002">
    <property type="protein sequence ID" value="OGC16816.1"/>
    <property type="molecule type" value="Genomic_DNA"/>
</dbReference>
<dbReference type="AlphaFoldDB" id="A0A1F4S8R0"/>
<dbReference type="Proteomes" id="UP000177905">
    <property type="component" value="Unassembled WGS sequence"/>
</dbReference>
<accession>A0A1F4S8R0</accession>